<evidence type="ECO:0000256" key="1">
    <source>
        <dbReference type="SAM" id="MobiDB-lite"/>
    </source>
</evidence>
<dbReference type="AlphaFoldDB" id="A0A7W9UN05"/>
<feature type="transmembrane region" description="Helical" evidence="2">
    <location>
        <begin position="6"/>
        <end position="30"/>
    </location>
</feature>
<dbReference type="Proteomes" id="UP000540412">
    <property type="component" value="Unassembled WGS sequence"/>
</dbReference>
<keyword evidence="2" id="KW-1133">Transmembrane helix</keyword>
<reference evidence="3 4" key="1">
    <citation type="submission" date="2020-08" db="EMBL/GenBank/DDBJ databases">
        <title>Sequencing the genomes of 1000 actinobacteria strains.</title>
        <authorList>
            <person name="Klenk H.-P."/>
        </authorList>
    </citation>
    <scope>NUCLEOTIDE SEQUENCE [LARGE SCALE GENOMIC DNA]</scope>
    <source>
        <strain evidence="3 4">DSM 43582</strain>
    </source>
</reference>
<dbReference type="RefSeq" id="WP_157185669.1">
    <property type="nucleotide sequence ID" value="NZ_JACHIT010000002.1"/>
</dbReference>
<keyword evidence="2" id="KW-0812">Transmembrane</keyword>
<gene>
    <name evidence="3" type="ORF">BJY24_007829</name>
</gene>
<name>A0A7W9UN05_9NOCA</name>
<proteinExistence type="predicted"/>
<feature type="region of interest" description="Disordered" evidence="1">
    <location>
        <begin position="63"/>
        <end position="88"/>
    </location>
</feature>
<comment type="caution">
    <text evidence="3">The sequence shown here is derived from an EMBL/GenBank/DDBJ whole genome shotgun (WGS) entry which is preliminary data.</text>
</comment>
<protein>
    <submittedName>
        <fullName evidence="3">Uncharacterized protein</fullName>
    </submittedName>
</protein>
<organism evidence="3 4">
    <name type="scientific">Nocardia transvalensis</name>
    <dbReference type="NCBI Taxonomy" id="37333"/>
    <lineage>
        <taxon>Bacteria</taxon>
        <taxon>Bacillati</taxon>
        <taxon>Actinomycetota</taxon>
        <taxon>Actinomycetes</taxon>
        <taxon>Mycobacteriales</taxon>
        <taxon>Nocardiaceae</taxon>
        <taxon>Nocardia</taxon>
    </lineage>
</organism>
<dbReference type="EMBL" id="JACHIT010000002">
    <property type="protein sequence ID" value="MBB5918917.1"/>
    <property type="molecule type" value="Genomic_DNA"/>
</dbReference>
<evidence type="ECO:0000256" key="2">
    <source>
        <dbReference type="SAM" id="Phobius"/>
    </source>
</evidence>
<accession>A0A7W9UN05</accession>
<keyword evidence="2" id="KW-0472">Membrane</keyword>
<evidence type="ECO:0000313" key="3">
    <source>
        <dbReference type="EMBL" id="MBB5918917.1"/>
    </source>
</evidence>
<keyword evidence="4" id="KW-1185">Reference proteome</keyword>
<sequence>MTALTVAAVTISTVMSVAAFVLVVALAVMVRSWRSRTHRAAVVAAAVAHARLAATPPKVAPAVSVPRRRAGGQCAARMPRPPVVGGGA</sequence>
<evidence type="ECO:0000313" key="4">
    <source>
        <dbReference type="Proteomes" id="UP000540412"/>
    </source>
</evidence>